<evidence type="ECO:0000313" key="3">
    <source>
        <dbReference type="Proteomes" id="UP000214603"/>
    </source>
</evidence>
<organism evidence="2 3">
    <name type="scientific">Candidimonas nitroreducens</name>
    <dbReference type="NCBI Taxonomy" id="683354"/>
    <lineage>
        <taxon>Bacteria</taxon>
        <taxon>Pseudomonadati</taxon>
        <taxon>Pseudomonadota</taxon>
        <taxon>Betaproteobacteria</taxon>
        <taxon>Burkholderiales</taxon>
        <taxon>Alcaligenaceae</taxon>
        <taxon>Candidimonas</taxon>
    </lineage>
</organism>
<feature type="domain" description="Amidohydrolase-related" evidence="1">
    <location>
        <begin position="110"/>
        <end position="461"/>
    </location>
</feature>
<dbReference type="EMBL" id="NJIH01000003">
    <property type="protein sequence ID" value="OWT63807.1"/>
    <property type="molecule type" value="Genomic_DNA"/>
</dbReference>
<dbReference type="Gene3D" id="2.30.40.10">
    <property type="entry name" value="Urease, subunit C, domain 1"/>
    <property type="match status" value="1"/>
</dbReference>
<dbReference type="Gene3D" id="3.20.20.140">
    <property type="entry name" value="Metal-dependent hydrolases"/>
    <property type="match status" value="1"/>
</dbReference>
<sequence>MASATTNWKTPRKKTSRPERTCCCARCYVLPRCWSEPAGYCLNGEYKMRVQEGARANFLVRGARVIDGTGRDPIVDGYVLVKNGRIESVGANDKPSDRVDIQAIDARGMTVMPGLIDFHTHLTYNTAEPDTWRLEMRQSVELNTVYATCNASRVLDMGFTTIGDGGCRGLIGPAIRDAVARGLIRGPRIFSTGPIMSGPGGLHDDVPPWADLRIANGLNAIVSSVQEARHEVIQQVKGGVDWIKVAASGVAGSPYSHADQDDLSYEIMREVVSTAARFGKAVHAHAHSIGGIRAAVEAGVISMHAVEFVDLETLQEIKKKGIVISPTIAWLHARGLNPPFGSANNRIRHEAWTAYERARNMLKEARRLDIDVGIGTDACHRFPHIRDGVLEMEYFLEAGYSPLEILRAGTLISAKGIGKQNEIGSLEAGKRADILFVDGDPSEDITVLRDKAKIKKIIIDGIEQSRGEPAAHPYPDFRVRDWAHLEEGQVPVGVDVPAAVAPFVRTGL</sequence>
<dbReference type="PANTHER" id="PTHR43135">
    <property type="entry name" value="ALPHA-D-RIBOSE 1-METHYLPHOSPHONATE 5-TRIPHOSPHATE DIPHOSPHATASE"/>
    <property type="match status" value="1"/>
</dbReference>
<dbReference type="PANTHER" id="PTHR43135:SF3">
    <property type="entry name" value="ALPHA-D-RIBOSE 1-METHYLPHOSPHONATE 5-TRIPHOSPHATE DIPHOSPHATASE"/>
    <property type="match status" value="1"/>
</dbReference>
<gene>
    <name evidence="2" type="ORF">CEY11_05720</name>
</gene>
<dbReference type="Pfam" id="PF01979">
    <property type="entry name" value="Amidohydro_1"/>
    <property type="match status" value="1"/>
</dbReference>
<protein>
    <recommendedName>
        <fullName evidence="1">Amidohydrolase-related domain-containing protein</fullName>
    </recommendedName>
</protein>
<dbReference type="Proteomes" id="UP000214603">
    <property type="component" value="Unassembled WGS sequence"/>
</dbReference>
<dbReference type="InterPro" id="IPR051781">
    <property type="entry name" value="Metallo-dep_Hydrolase"/>
</dbReference>
<dbReference type="InterPro" id="IPR006680">
    <property type="entry name" value="Amidohydro-rel"/>
</dbReference>
<dbReference type="AlphaFoldDB" id="A0A225MR11"/>
<comment type="caution">
    <text evidence="2">The sequence shown here is derived from an EMBL/GenBank/DDBJ whole genome shotgun (WGS) entry which is preliminary data.</text>
</comment>
<dbReference type="CDD" id="cd01299">
    <property type="entry name" value="Met_dep_hydrolase_A"/>
    <property type="match status" value="1"/>
</dbReference>
<dbReference type="InterPro" id="IPR032466">
    <property type="entry name" value="Metal_Hydrolase"/>
</dbReference>
<evidence type="ECO:0000259" key="1">
    <source>
        <dbReference type="Pfam" id="PF01979"/>
    </source>
</evidence>
<evidence type="ECO:0000313" key="2">
    <source>
        <dbReference type="EMBL" id="OWT63807.1"/>
    </source>
</evidence>
<reference evidence="3" key="1">
    <citation type="submission" date="2017-06" db="EMBL/GenBank/DDBJ databases">
        <title>Herbaspirillum phytohormonus sp. nov., isolated from the root nodule of Robinia pseudoacacia in lead-zinc mine.</title>
        <authorList>
            <person name="Fan M."/>
            <person name="Lin Y."/>
        </authorList>
    </citation>
    <scope>NUCLEOTIDE SEQUENCE [LARGE SCALE GENOMIC DNA]</scope>
    <source>
        <strain evidence="3">SC-089</strain>
    </source>
</reference>
<dbReference type="InterPro" id="IPR011059">
    <property type="entry name" value="Metal-dep_hydrolase_composite"/>
</dbReference>
<dbReference type="GO" id="GO:0016810">
    <property type="term" value="F:hydrolase activity, acting on carbon-nitrogen (but not peptide) bonds"/>
    <property type="evidence" value="ECO:0007669"/>
    <property type="project" value="InterPro"/>
</dbReference>
<dbReference type="InterPro" id="IPR057744">
    <property type="entry name" value="OTAase-like"/>
</dbReference>
<name>A0A225MR11_9BURK</name>
<dbReference type="SUPFAM" id="SSF51338">
    <property type="entry name" value="Composite domain of metallo-dependent hydrolases"/>
    <property type="match status" value="1"/>
</dbReference>
<dbReference type="SUPFAM" id="SSF51556">
    <property type="entry name" value="Metallo-dependent hydrolases"/>
    <property type="match status" value="1"/>
</dbReference>
<accession>A0A225MR11</accession>
<proteinExistence type="predicted"/>
<keyword evidence="3" id="KW-1185">Reference proteome</keyword>